<organism evidence="1 2">
    <name type="scientific">Microcystis aeruginosa NIES-2549</name>
    <dbReference type="NCBI Taxonomy" id="1641812"/>
    <lineage>
        <taxon>Bacteria</taxon>
        <taxon>Bacillati</taxon>
        <taxon>Cyanobacteriota</taxon>
        <taxon>Cyanophyceae</taxon>
        <taxon>Oscillatoriophycideae</taxon>
        <taxon>Chroococcales</taxon>
        <taxon>Microcystaceae</taxon>
        <taxon>Microcystis</taxon>
    </lineage>
</organism>
<dbReference type="Proteomes" id="UP000034103">
    <property type="component" value="Chromosome"/>
</dbReference>
<sequence>MSLTASIFLDHKDQIESPRAKKQKPALIAILESVVNWHPNGKK</sequence>
<name>A0A0F6U759_MICAE</name>
<dbReference type="RefSeq" id="WP_268807287.1">
    <property type="nucleotide sequence ID" value="NZ_CP011304.1"/>
</dbReference>
<dbReference type="PATRIC" id="fig|1641812.3.peg.3914"/>
<gene>
    <name evidence="1" type="ORF">MYAER_3780</name>
</gene>
<evidence type="ECO:0000313" key="1">
    <source>
        <dbReference type="EMBL" id="AKE66112.1"/>
    </source>
</evidence>
<proteinExistence type="predicted"/>
<accession>A0A0F6U759</accession>
<dbReference type="HOGENOM" id="CLU_3235996_0_0_3"/>
<dbReference type="EMBL" id="CP011304">
    <property type="protein sequence ID" value="AKE66112.1"/>
    <property type="molecule type" value="Genomic_DNA"/>
</dbReference>
<reference evidence="1 2" key="1">
    <citation type="journal article" date="2015" name="Genome Announc.">
        <title>Complete Genome Sequence of Microcystis aeruginosa NIES-2549, a Bloom-Forming Cyanobacterium from Lake Kasumigaura, Japan.</title>
        <authorList>
            <person name="Yamaguchi H."/>
            <person name="Suzuki S."/>
            <person name="Tanabe Y."/>
            <person name="Osana Y."/>
            <person name="Shimura Y."/>
            <person name="Ishida K."/>
            <person name="Kawachi M."/>
        </authorList>
    </citation>
    <scope>NUCLEOTIDE SEQUENCE [LARGE SCALE GENOMIC DNA]</scope>
    <source>
        <strain evidence="1 2">NIES-2549</strain>
    </source>
</reference>
<protein>
    <submittedName>
        <fullName evidence="1">Uncharacterized protein</fullName>
    </submittedName>
</protein>
<dbReference type="AlphaFoldDB" id="A0A0F6U759"/>
<evidence type="ECO:0000313" key="2">
    <source>
        <dbReference type="Proteomes" id="UP000034103"/>
    </source>
</evidence>